<dbReference type="PANTHER" id="PTHR13230">
    <property type="entry name" value="GENERAL TRANSCRIPTION FACTOR IIIC, POLYPEPTIDE 5"/>
    <property type="match status" value="1"/>
</dbReference>
<sequence>MSSSPVLPSVSELIDQSVGIDEQAGGLHDLPTDDQASTQPQLPPLQPPRTKLPAFNAIEYPGYISPNPTSLNRAIDTLGGHKYVQRAFGEGGKILELRLQPDNPFAHPVTGDVVGTNKLLVKVVTRRKKQVDGANNLEDVEPSSTSGTTGDKGKGKESTVEQSQGTYTAEVMGIIPKTVRFRSMADFQYQPDADDYVVQMRRAMDKLDVDAIRSFEFKPLDENYEEGGKSQLHLVPPPLFSRQGIPQHYNLKQNPMSVIYSTVDPRTGEETRRYIHKHRIKGSLAPAAVSWESEAVPTSPPQQILDAKSQTKPHLLAKLKQLFEQRPVWSRVALINQFPALEGREIQNTRAHIGLVAYTFSDGAWRDTLLRFGYDPRKDPAARFYQRVYFRNTGNEEAKRKSIVGRRAGGAGDSIGSEVVENPSDDRKSHIFDGRTLHSGAASFQLCDITDSLLVPLINDEKSVRKEPDIADGWYTSHEFNLIKAVVRRKHFNLLQGKIIEDKDCADLFVPGGLSSNNTMVRTVNKKYLRKAKRNRRPVAPERLMAAELEIALRKGGEGESSRGKEPTEEEESEEDEDAMEED</sequence>
<dbReference type="STRING" id="1108050.A0A0B7G0R7"/>
<dbReference type="Gene3D" id="3.30.200.160">
    <property type="entry name" value="TFIIIC, subcomplex tauA, subunit Sfc1, barrel domain"/>
    <property type="match status" value="1"/>
</dbReference>
<dbReference type="Pfam" id="PF17682">
    <property type="entry name" value="Tau95_N"/>
    <property type="match status" value="1"/>
</dbReference>
<dbReference type="InterPro" id="IPR041499">
    <property type="entry name" value="Tfc1/Sfc1_N"/>
</dbReference>
<feature type="region of interest" description="Disordered" evidence="5">
    <location>
        <begin position="551"/>
        <end position="583"/>
    </location>
</feature>
<dbReference type="OrthoDB" id="5598268at2759"/>
<feature type="compositionally biased region" description="Low complexity" evidence="5">
    <location>
        <begin position="1"/>
        <end position="13"/>
    </location>
</feature>
<organism evidence="8 9">
    <name type="scientific">Thanatephorus cucumeris (strain AG1-IB / isolate 7/3/14)</name>
    <name type="common">Lettuce bottom rot fungus</name>
    <name type="synonym">Rhizoctonia solani</name>
    <dbReference type="NCBI Taxonomy" id="1108050"/>
    <lineage>
        <taxon>Eukaryota</taxon>
        <taxon>Fungi</taxon>
        <taxon>Dikarya</taxon>
        <taxon>Basidiomycota</taxon>
        <taxon>Agaricomycotina</taxon>
        <taxon>Agaricomycetes</taxon>
        <taxon>Cantharellales</taxon>
        <taxon>Ceratobasidiaceae</taxon>
        <taxon>Rhizoctonia</taxon>
        <taxon>Rhizoctonia solani AG-1</taxon>
    </lineage>
</organism>
<evidence type="ECO:0000313" key="8">
    <source>
        <dbReference type="EMBL" id="CEL63826.1"/>
    </source>
</evidence>
<accession>A0A0B7G0R7</accession>
<evidence type="ECO:0000313" key="9">
    <source>
        <dbReference type="Proteomes" id="UP000059188"/>
    </source>
</evidence>
<dbReference type="InterPro" id="IPR040454">
    <property type="entry name" value="TF_IIIC_Tfc1/Sfc1"/>
</dbReference>
<keyword evidence="4" id="KW-0539">Nucleus</keyword>
<evidence type="ECO:0000259" key="6">
    <source>
        <dbReference type="Pfam" id="PF09734"/>
    </source>
</evidence>
<dbReference type="EMBL" id="LN679108">
    <property type="protein sequence ID" value="CEL63826.1"/>
    <property type="molecule type" value="Genomic_DNA"/>
</dbReference>
<dbReference type="Proteomes" id="UP000059188">
    <property type="component" value="Unassembled WGS sequence"/>
</dbReference>
<evidence type="ECO:0000256" key="2">
    <source>
        <dbReference type="ARBA" id="ARBA00023125"/>
    </source>
</evidence>
<evidence type="ECO:0000256" key="3">
    <source>
        <dbReference type="ARBA" id="ARBA00023163"/>
    </source>
</evidence>
<protein>
    <submittedName>
        <fullName evidence="8">Transcription factor tau subunit sfc1</fullName>
    </submittedName>
</protein>
<dbReference type="InterPro" id="IPR019136">
    <property type="entry name" value="TF_IIIC_su-5_HTH"/>
</dbReference>
<dbReference type="InterPro" id="IPR042536">
    <property type="entry name" value="TFIIIC_tauA_Sfc1"/>
</dbReference>
<dbReference type="GO" id="GO:0005634">
    <property type="term" value="C:nucleus"/>
    <property type="evidence" value="ECO:0007669"/>
    <property type="project" value="UniProtKB-SubCell"/>
</dbReference>
<keyword evidence="9" id="KW-1185">Reference proteome</keyword>
<dbReference type="Pfam" id="PF09734">
    <property type="entry name" value="Tau95"/>
    <property type="match status" value="1"/>
</dbReference>
<dbReference type="GO" id="GO:0006384">
    <property type="term" value="P:transcription initiation at RNA polymerase III promoter"/>
    <property type="evidence" value="ECO:0007669"/>
    <property type="project" value="InterPro"/>
</dbReference>
<feature type="compositionally biased region" description="Acidic residues" evidence="5">
    <location>
        <begin position="568"/>
        <end position="583"/>
    </location>
</feature>
<feature type="domain" description="Transcription factor IIIC subunit Tfc1/Sfc1 triple barrel" evidence="7">
    <location>
        <begin position="57"/>
        <end position="190"/>
    </location>
</feature>
<keyword evidence="2" id="KW-0238">DNA-binding</keyword>
<evidence type="ECO:0000259" key="7">
    <source>
        <dbReference type="Pfam" id="PF17682"/>
    </source>
</evidence>
<reference evidence="8 9" key="1">
    <citation type="submission" date="2014-11" db="EMBL/GenBank/DDBJ databases">
        <authorList>
            <person name="Wibberg Daniel"/>
        </authorList>
    </citation>
    <scope>NUCLEOTIDE SEQUENCE [LARGE SCALE GENOMIC DNA]</scope>
    <source>
        <strain evidence="8">Rhizoctonia solani AG1-IB 7/3/14</strain>
    </source>
</reference>
<name>A0A0B7G0R7_THACB</name>
<evidence type="ECO:0000256" key="1">
    <source>
        <dbReference type="ARBA" id="ARBA00004123"/>
    </source>
</evidence>
<dbReference type="GO" id="GO:0000127">
    <property type="term" value="C:transcription factor TFIIIC complex"/>
    <property type="evidence" value="ECO:0007669"/>
    <property type="project" value="InterPro"/>
</dbReference>
<keyword evidence="3" id="KW-0804">Transcription</keyword>
<feature type="region of interest" description="Disordered" evidence="5">
    <location>
        <begin position="1"/>
        <end position="48"/>
    </location>
</feature>
<comment type="subcellular location">
    <subcellularLocation>
        <location evidence="1">Nucleus</location>
    </subcellularLocation>
</comment>
<feature type="region of interest" description="Disordered" evidence="5">
    <location>
        <begin position="133"/>
        <end position="165"/>
    </location>
</feature>
<feature type="compositionally biased region" description="Basic and acidic residues" evidence="5">
    <location>
        <begin position="551"/>
        <end position="567"/>
    </location>
</feature>
<feature type="domain" description="Transcription factor IIIC subunit 5 HTH" evidence="6">
    <location>
        <begin position="235"/>
        <end position="391"/>
    </location>
</feature>
<dbReference type="GO" id="GO:0001002">
    <property type="term" value="F:RNA polymerase III type 1 promoter sequence-specific DNA binding"/>
    <property type="evidence" value="ECO:0007669"/>
    <property type="project" value="TreeGrafter"/>
</dbReference>
<proteinExistence type="predicted"/>
<dbReference type="GO" id="GO:0001003">
    <property type="term" value="F:RNA polymerase III type 2 promoter sequence-specific DNA binding"/>
    <property type="evidence" value="ECO:0007669"/>
    <property type="project" value="TreeGrafter"/>
</dbReference>
<gene>
    <name evidence="8" type="ORF">RSOLAG1IB_05590</name>
</gene>
<dbReference type="PANTHER" id="PTHR13230:SF5">
    <property type="entry name" value="GENERAL TRANSCRIPTION FACTOR 3C POLYPEPTIDE 5"/>
    <property type="match status" value="1"/>
</dbReference>
<dbReference type="AlphaFoldDB" id="A0A0B7G0R7"/>
<evidence type="ECO:0000256" key="5">
    <source>
        <dbReference type="SAM" id="MobiDB-lite"/>
    </source>
</evidence>
<evidence type="ECO:0000256" key="4">
    <source>
        <dbReference type="ARBA" id="ARBA00023242"/>
    </source>
</evidence>